<dbReference type="GO" id="GO:0051321">
    <property type="term" value="P:meiotic cell cycle"/>
    <property type="evidence" value="ECO:0007669"/>
    <property type="project" value="EnsemblFungi"/>
</dbReference>
<gene>
    <name evidence="2" type="primary">NDAI0G06290</name>
    <name evidence="2" type="ordered locus">NDAI_0G06290</name>
</gene>
<dbReference type="Proteomes" id="UP000000689">
    <property type="component" value="Chromosome 7"/>
</dbReference>
<dbReference type="GeneID" id="13927076"/>
<reference evidence="2 3" key="1">
    <citation type="journal article" date="2011" name="Proc. Natl. Acad. Sci. U.S.A.">
        <title>Evolutionary erosion of yeast sex chromosomes by mating-type switching accidents.</title>
        <authorList>
            <person name="Gordon J.L."/>
            <person name="Armisen D."/>
            <person name="Proux-Wera E."/>
            <person name="Oheigeartaigh S.S."/>
            <person name="Byrne K.P."/>
            <person name="Wolfe K.H."/>
        </authorList>
    </citation>
    <scope>NUCLEOTIDE SEQUENCE [LARGE SCALE GENOMIC DNA]</scope>
    <source>
        <strain evidence="3">ATCC 10597 / BCRC 20456 / CBS 421 / NBRC 0211 / NRRL Y-12639</strain>
    </source>
</reference>
<feature type="region of interest" description="Disordered" evidence="1">
    <location>
        <begin position="182"/>
        <end position="203"/>
    </location>
</feature>
<accession>J7RTP6</accession>
<evidence type="ECO:0000313" key="3">
    <source>
        <dbReference type="Proteomes" id="UP000000689"/>
    </source>
</evidence>
<dbReference type="OrthoDB" id="2014201at2759"/>
<dbReference type="AlphaFoldDB" id="J7RTP6"/>
<evidence type="ECO:0000313" key="2">
    <source>
        <dbReference type="EMBL" id="CCK73612.1"/>
    </source>
</evidence>
<sequence length="488" mass="55778">MEDSDQLNKDISGELAAALRKSWSEAVPIDRNNDEGRTPNSMAFPQNPLSVLHQQEDNSPTGTPINHSFSENIRSTLREQEQQIRPNILVDTSHISTAPDDTQDYQLFKHHYSIQEGQRDSVTDILQDLELEPPSMLQSTLQQEQQASTQIPPIQGHPTNMRRSSIQDVQWVRQLLNPRSSFSGISTNEPTTMNTNVVSPGPGMSTVTTTGTNIYTSKLITVTRKGWITILKDMTLESIKSILVLYRSLQLTNSNYPLYVLYDCSQGKHNYDVNKLKKLSNLIPIPISFQIVNKTWDQILLFLASYDECDVTGGGGLELGCYISPSCLIVENIDELLELQEIVDEIDNETCVLLANDEIDPELIIFRPNDDIKMCIKEFFTIYETDDNIDERERVKKFATLNDFDVLKELFVETWGHLTSDGYVIVLNENVKFTNENNEFNQKIFDFKTLKPWNMSYLHHSDIKNDDTMCGKWNQIWLDVLDNNQSII</sequence>
<evidence type="ECO:0000256" key="1">
    <source>
        <dbReference type="SAM" id="MobiDB-lite"/>
    </source>
</evidence>
<dbReference type="GO" id="GO:0006457">
    <property type="term" value="P:protein folding"/>
    <property type="evidence" value="ECO:0007669"/>
    <property type="project" value="EnsemblFungi"/>
</dbReference>
<feature type="compositionally biased region" description="Polar residues" evidence="1">
    <location>
        <begin position="182"/>
        <end position="198"/>
    </location>
</feature>
<dbReference type="InterPro" id="IPR029044">
    <property type="entry name" value="Nucleotide-diphossugar_trans"/>
</dbReference>
<feature type="region of interest" description="Disordered" evidence="1">
    <location>
        <begin position="22"/>
        <end position="46"/>
    </location>
</feature>
<dbReference type="GO" id="GO:0051087">
    <property type="term" value="F:protein-folding chaperone binding"/>
    <property type="evidence" value="ECO:0007669"/>
    <property type="project" value="EnsemblFungi"/>
</dbReference>
<dbReference type="KEGG" id="ndi:NDAI_0G06290"/>
<dbReference type="RefSeq" id="XP_003980288.1">
    <property type="nucleotide sequence ID" value="XM_003980239.1"/>
</dbReference>
<dbReference type="OMA" id="CIREYMT"/>
<dbReference type="Gene3D" id="3.90.550.10">
    <property type="entry name" value="Spore Coat Polysaccharide Biosynthesis Protein SpsA, Chain A"/>
    <property type="match status" value="1"/>
</dbReference>
<protein>
    <submittedName>
        <fullName evidence="2">Uncharacterized protein</fullName>
    </submittedName>
</protein>
<name>J7RTP6_NAUDC</name>
<dbReference type="HOGENOM" id="CLU_034560_0_0_1"/>
<dbReference type="EMBL" id="HE580273">
    <property type="protein sequence ID" value="CCK73612.1"/>
    <property type="molecule type" value="Genomic_DNA"/>
</dbReference>
<keyword evidence="3" id="KW-1185">Reference proteome</keyword>
<organism evidence="2 3">
    <name type="scientific">Naumovozyma dairenensis (strain ATCC 10597 / BCRC 20456 / CBS 421 / NBRC 0211 / NRRL Y-12639)</name>
    <name type="common">Saccharomyces dairenensis</name>
    <dbReference type="NCBI Taxonomy" id="1071378"/>
    <lineage>
        <taxon>Eukaryota</taxon>
        <taxon>Fungi</taxon>
        <taxon>Dikarya</taxon>
        <taxon>Ascomycota</taxon>
        <taxon>Saccharomycotina</taxon>
        <taxon>Saccharomycetes</taxon>
        <taxon>Saccharomycetales</taxon>
        <taxon>Saccharomycetaceae</taxon>
        <taxon>Naumovozyma</taxon>
    </lineage>
</organism>
<proteinExistence type="predicted"/>
<dbReference type="eggNOG" id="ENOG502R2Z2">
    <property type="taxonomic scope" value="Eukaryota"/>
</dbReference>